<evidence type="ECO:0000256" key="7">
    <source>
        <dbReference type="ARBA" id="ARBA00023136"/>
    </source>
</evidence>
<evidence type="ECO:0000256" key="9">
    <source>
        <dbReference type="SAM" id="Phobius"/>
    </source>
</evidence>
<dbReference type="InterPro" id="IPR003352">
    <property type="entry name" value="PTS_EIIC"/>
</dbReference>
<dbReference type="GO" id="GO:0008982">
    <property type="term" value="F:protein-N(PI)-phosphohistidine-sugar phosphotransferase activity"/>
    <property type="evidence" value="ECO:0007669"/>
    <property type="project" value="UniProtKB-UniRule"/>
</dbReference>
<dbReference type="RefSeq" id="WP_085559120.1">
    <property type="nucleotide sequence ID" value="NZ_FOAH01000006.1"/>
</dbReference>
<dbReference type="GO" id="GO:0009401">
    <property type="term" value="P:phosphoenolpyruvate-dependent sugar phosphotransferase system"/>
    <property type="evidence" value="ECO:0007669"/>
    <property type="project" value="InterPro"/>
</dbReference>
<dbReference type="OrthoDB" id="1550290at2"/>
<evidence type="ECO:0000259" key="10">
    <source>
        <dbReference type="PROSITE" id="PS51105"/>
    </source>
</evidence>
<feature type="transmembrane region" description="Helical" evidence="9">
    <location>
        <begin position="372"/>
        <end position="392"/>
    </location>
</feature>
<accession>A0A1X7MVD3</accession>
<dbReference type="GO" id="GO:1901264">
    <property type="term" value="P:carbohydrate derivative transport"/>
    <property type="evidence" value="ECO:0007669"/>
    <property type="project" value="TreeGrafter"/>
</dbReference>
<feature type="transmembrane region" description="Helical" evidence="9">
    <location>
        <begin position="295"/>
        <end position="317"/>
    </location>
</feature>
<keyword evidence="6 9" id="KW-1133">Transmembrane helix</keyword>
<feature type="transmembrane region" description="Helical" evidence="9">
    <location>
        <begin position="124"/>
        <end position="144"/>
    </location>
</feature>
<sequence length="419" mass="45230">MSKIFENKIIPVLFKIGQNKRLIAIRNGLSITVPFTIIGSFFLIIGNLPVQAWMDFISPYSEILNAPVNVTFGMLGLISAIGIGYYMGKELEVEPISNALITLVAFLLATLSEENTLNIESLGAVGMFTAIIVSLFTVEVYRFFIRNNITIKMPDGVPPAVAQSFISLIPAFVIITAIWIIRVILGVDLNAVIQIVFQPLVFGIDSLPGLIITSLIVCLLWSAGIHGDHALAGIVTPIVLSNLAANMAAFQAGTPLPHIVVEGFGLVFMSIGGTGATIGLVLNMMRSKVKSYKSLGRLSLPSAVFNINEPVIFGFPIVMNPIMMIPFIITPVIIGSFAYVLTKLEIIGAVVFLVPWTTPPVIGAYLATNGNIPAAIFSALSVVASYFIYLPFFKVAEKKQLLLEQGETEEEVIAEVSNI</sequence>
<gene>
    <name evidence="11" type="ORF">SAMN04488700_0896</name>
</gene>
<organism evidence="11 12">
    <name type="scientific">Carnobacterium iners</name>
    <dbReference type="NCBI Taxonomy" id="1073423"/>
    <lineage>
        <taxon>Bacteria</taxon>
        <taxon>Bacillati</taxon>
        <taxon>Bacillota</taxon>
        <taxon>Bacilli</taxon>
        <taxon>Lactobacillales</taxon>
        <taxon>Carnobacteriaceae</taxon>
        <taxon>Carnobacterium</taxon>
    </lineage>
</organism>
<evidence type="ECO:0000313" key="11">
    <source>
        <dbReference type="EMBL" id="SMH28347.1"/>
    </source>
</evidence>
<keyword evidence="3 8" id="KW-1003">Cell membrane</keyword>
<keyword evidence="5 9" id="KW-0812">Transmembrane</keyword>
<dbReference type="EMBL" id="FXBJ01000002">
    <property type="protein sequence ID" value="SMH28347.1"/>
    <property type="molecule type" value="Genomic_DNA"/>
</dbReference>
<evidence type="ECO:0000256" key="5">
    <source>
        <dbReference type="ARBA" id="ARBA00022692"/>
    </source>
</evidence>
<dbReference type="PANTHER" id="PTHR33989:SF4">
    <property type="entry name" value="PTS SYSTEM N,N'-DIACETYLCHITOBIOSE-SPECIFIC EIIC COMPONENT"/>
    <property type="match status" value="1"/>
</dbReference>
<keyword evidence="2 8" id="KW-0813">Transport</keyword>
<feature type="transmembrane region" description="Helical" evidence="9">
    <location>
        <begin position="346"/>
        <end position="366"/>
    </location>
</feature>
<feature type="transmembrane region" description="Helical" evidence="9">
    <location>
        <begin position="264"/>
        <end position="283"/>
    </location>
</feature>
<dbReference type="InterPro" id="IPR004501">
    <property type="entry name" value="PTS_EIIC_3"/>
</dbReference>
<feature type="transmembrane region" description="Helical" evidence="9">
    <location>
        <begin position="197"/>
        <end position="223"/>
    </location>
</feature>
<protein>
    <recommendedName>
        <fullName evidence="8">Permease IIC component</fullName>
    </recommendedName>
</protein>
<name>A0A1X7MVD3_9LACT</name>
<dbReference type="Pfam" id="PF02378">
    <property type="entry name" value="PTS_EIIC"/>
    <property type="match status" value="1"/>
</dbReference>
<dbReference type="PROSITE" id="PS51105">
    <property type="entry name" value="PTS_EIIC_TYPE_3"/>
    <property type="match status" value="1"/>
</dbReference>
<feature type="transmembrane region" description="Helical" evidence="9">
    <location>
        <begin position="230"/>
        <end position="252"/>
    </location>
</feature>
<evidence type="ECO:0000256" key="4">
    <source>
        <dbReference type="ARBA" id="ARBA00022597"/>
    </source>
</evidence>
<feature type="transmembrane region" description="Helical" evidence="9">
    <location>
        <begin position="95"/>
        <end position="112"/>
    </location>
</feature>
<dbReference type="GO" id="GO:0005886">
    <property type="term" value="C:plasma membrane"/>
    <property type="evidence" value="ECO:0007669"/>
    <property type="project" value="UniProtKB-SubCell"/>
</dbReference>
<dbReference type="AlphaFoldDB" id="A0A1X7MVD3"/>
<keyword evidence="4 8" id="KW-0762">Sugar transport</keyword>
<dbReference type="PANTHER" id="PTHR33989">
    <property type="match status" value="1"/>
</dbReference>
<evidence type="ECO:0000313" key="12">
    <source>
        <dbReference type="Proteomes" id="UP000193435"/>
    </source>
</evidence>
<dbReference type="Proteomes" id="UP000193435">
    <property type="component" value="Unassembled WGS sequence"/>
</dbReference>
<dbReference type="InterPro" id="IPR051088">
    <property type="entry name" value="PTS_Sugar-EIIC/EIIB"/>
</dbReference>
<dbReference type="InterPro" id="IPR004796">
    <property type="entry name" value="PTS_IIC_cello"/>
</dbReference>
<evidence type="ECO:0000256" key="8">
    <source>
        <dbReference type="PIRNR" id="PIRNR006351"/>
    </source>
</evidence>
<evidence type="ECO:0000256" key="3">
    <source>
        <dbReference type="ARBA" id="ARBA00022475"/>
    </source>
</evidence>
<evidence type="ECO:0000256" key="2">
    <source>
        <dbReference type="ARBA" id="ARBA00022448"/>
    </source>
</evidence>
<dbReference type="NCBIfam" id="TIGR00410">
    <property type="entry name" value="lacE"/>
    <property type="match status" value="1"/>
</dbReference>
<evidence type="ECO:0000256" key="1">
    <source>
        <dbReference type="ARBA" id="ARBA00004651"/>
    </source>
</evidence>
<feature type="domain" description="PTS EIIC type-3" evidence="10">
    <location>
        <begin position="5"/>
        <end position="392"/>
    </location>
</feature>
<proteinExistence type="predicted"/>
<feature type="transmembrane region" description="Helical" evidence="9">
    <location>
        <begin position="323"/>
        <end position="341"/>
    </location>
</feature>
<feature type="transmembrane region" description="Helical" evidence="9">
    <location>
        <begin position="29"/>
        <end position="50"/>
    </location>
</feature>
<comment type="function">
    <text evidence="8">The phosphoenolpyruvate-dependent sugar phosphotransferase system (PTS), a major carbohydrate active -transport system, catalyzes the phosphorylation of incoming sugar substrates concomitant with their translocation across the cell membrane.</text>
</comment>
<comment type="subcellular location">
    <subcellularLocation>
        <location evidence="1">Cell membrane</location>
        <topology evidence="1">Multi-pass membrane protein</topology>
    </subcellularLocation>
</comment>
<feature type="transmembrane region" description="Helical" evidence="9">
    <location>
        <begin position="70"/>
        <end position="88"/>
    </location>
</feature>
<evidence type="ECO:0000256" key="6">
    <source>
        <dbReference type="ARBA" id="ARBA00022989"/>
    </source>
</evidence>
<dbReference type="PIRSF" id="PIRSF006351">
    <property type="entry name" value="PTS_EIIC-Cellobiose"/>
    <property type="match status" value="1"/>
</dbReference>
<keyword evidence="7 8" id="KW-0472">Membrane</keyword>
<reference evidence="11 12" key="1">
    <citation type="submission" date="2017-04" db="EMBL/GenBank/DDBJ databases">
        <authorList>
            <person name="Afonso C.L."/>
            <person name="Miller P.J."/>
            <person name="Scott M.A."/>
            <person name="Spackman E."/>
            <person name="Goraichik I."/>
            <person name="Dimitrov K.M."/>
            <person name="Suarez D.L."/>
            <person name="Swayne D.E."/>
        </authorList>
    </citation>
    <scope>NUCLEOTIDE SEQUENCE [LARGE SCALE GENOMIC DNA]</scope>
    <source>
        <strain evidence="11 12">LMG26642</strain>
    </source>
</reference>
<keyword evidence="12" id="KW-1185">Reference proteome</keyword>
<feature type="transmembrane region" description="Helical" evidence="9">
    <location>
        <begin position="165"/>
        <end position="185"/>
    </location>
</feature>
<dbReference type="STRING" id="1073423.SAMN04488700_0896"/>